<feature type="transmembrane region" description="Helical" evidence="1">
    <location>
        <begin position="105"/>
        <end position="128"/>
    </location>
</feature>
<dbReference type="RefSeq" id="WP_408091785.1">
    <property type="nucleotide sequence ID" value="NZ_JBELPY010000011.1"/>
</dbReference>
<protein>
    <submittedName>
        <fullName evidence="2">Uncharacterized protein</fullName>
    </submittedName>
</protein>
<evidence type="ECO:0000313" key="2">
    <source>
        <dbReference type="EMBL" id="MFL9835238.1"/>
    </source>
</evidence>
<proteinExistence type="predicted"/>
<sequence>MANQENFKNFISKLNDRNLQRKRESGMTSYVLYSALIFCIYKLYKNTLYYFQNLENLDIHNSIFLISFVSNSMVAFYFIAISFQPEKNIFSNFTTIKYDKSNTSFYGYVLMMTFFLIPTLSTLFSFIYRTDNLNIEYFLILGILNIISIIIVLSTFVKKNNIKLVKSNINENTLPLEALIFFISCGVIIFSIIMSIEIQLIEKFIFIKVVLLLYVILFIFDRIIDQNRKDDNTFNLENFEYEIYLKNLNDDQIREKLQENYVGFFIDYWIDFNDKKYNNFSYNIENKIENIKLDLEKLNQDVDIKKYPIEFAGRKKQILGNFEEELKMEVSNFSNLLNEIRKINKDKSTLSDTEKKQLIDLEKKVIDFISKYKNYKI</sequence>
<keyword evidence="1" id="KW-0472">Membrane</keyword>
<keyword evidence="1" id="KW-0812">Transmembrane</keyword>
<dbReference type="EMBL" id="JBELPY010000011">
    <property type="protein sequence ID" value="MFL9835238.1"/>
    <property type="molecule type" value="Genomic_DNA"/>
</dbReference>
<accession>A0ABW8Y5J0</accession>
<reference evidence="2 3" key="1">
    <citation type="submission" date="2024-06" db="EMBL/GenBank/DDBJ databases">
        <authorList>
            <person name="Kaempfer P."/>
            <person name="Viver T."/>
        </authorList>
    </citation>
    <scope>NUCLEOTIDE SEQUENCE [LARGE SCALE GENOMIC DNA]</scope>
    <source>
        <strain evidence="2 3">ST-37</strain>
    </source>
</reference>
<dbReference type="Proteomes" id="UP001629058">
    <property type="component" value="Unassembled WGS sequence"/>
</dbReference>
<feature type="transmembrane region" description="Helical" evidence="1">
    <location>
        <begin position="134"/>
        <end position="157"/>
    </location>
</feature>
<gene>
    <name evidence="2" type="ORF">ABS765_14515</name>
</gene>
<keyword evidence="3" id="KW-1185">Reference proteome</keyword>
<evidence type="ECO:0000256" key="1">
    <source>
        <dbReference type="SAM" id="Phobius"/>
    </source>
</evidence>
<feature type="transmembrane region" description="Helical" evidence="1">
    <location>
        <begin position="64"/>
        <end position="84"/>
    </location>
</feature>
<name>A0ABW8Y5J0_9FLAO</name>
<organism evidence="2 3">
    <name type="scientific">Chryseobacterium terrae</name>
    <dbReference type="NCBI Taxonomy" id="3163299"/>
    <lineage>
        <taxon>Bacteria</taxon>
        <taxon>Pseudomonadati</taxon>
        <taxon>Bacteroidota</taxon>
        <taxon>Flavobacteriia</taxon>
        <taxon>Flavobacteriales</taxon>
        <taxon>Weeksellaceae</taxon>
        <taxon>Chryseobacterium group</taxon>
        <taxon>Chryseobacterium</taxon>
    </lineage>
</organism>
<feature type="transmembrane region" description="Helical" evidence="1">
    <location>
        <begin position="178"/>
        <end position="198"/>
    </location>
</feature>
<feature type="transmembrane region" description="Helical" evidence="1">
    <location>
        <begin position="27"/>
        <end position="44"/>
    </location>
</feature>
<evidence type="ECO:0000313" key="3">
    <source>
        <dbReference type="Proteomes" id="UP001629058"/>
    </source>
</evidence>
<comment type="caution">
    <text evidence="2">The sequence shown here is derived from an EMBL/GenBank/DDBJ whole genome shotgun (WGS) entry which is preliminary data.</text>
</comment>
<keyword evidence="1" id="KW-1133">Transmembrane helix</keyword>
<feature type="transmembrane region" description="Helical" evidence="1">
    <location>
        <begin position="204"/>
        <end position="220"/>
    </location>
</feature>